<dbReference type="GO" id="GO:0006606">
    <property type="term" value="P:protein import into nucleus"/>
    <property type="evidence" value="ECO:0007669"/>
    <property type="project" value="TreeGrafter"/>
</dbReference>
<dbReference type="GO" id="GO:0005737">
    <property type="term" value="C:cytoplasm"/>
    <property type="evidence" value="ECO:0007669"/>
    <property type="project" value="TreeGrafter"/>
</dbReference>
<name>A0AAD9NXG2_RIDPI</name>
<dbReference type="InterPro" id="IPR011989">
    <property type="entry name" value="ARM-like"/>
</dbReference>
<dbReference type="EMBL" id="JAODUO010000273">
    <property type="protein sequence ID" value="KAK2184268.1"/>
    <property type="molecule type" value="Genomic_DNA"/>
</dbReference>
<dbReference type="Pfam" id="PF24140">
    <property type="entry name" value="TPR_TNPO3_IPO13_3rd"/>
    <property type="match status" value="1"/>
</dbReference>
<dbReference type="SUPFAM" id="SSF48371">
    <property type="entry name" value="ARM repeat"/>
    <property type="match status" value="1"/>
</dbReference>
<dbReference type="PANTHER" id="PTHR12363">
    <property type="entry name" value="TRANSPORTIN 3 AND IMPORTIN 13"/>
    <property type="match status" value="1"/>
</dbReference>
<reference evidence="1" key="1">
    <citation type="journal article" date="2023" name="Mol. Biol. Evol.">
        <title>Third-Generation Sequencing Reveals the Adaptive Role of the Epigenome in Three Deep-Sea Polychaetes.</title>
        <authorList>
            <person name="Perez M."/>
            <person name="Aroh O."/>
            <person name="Sun Y."/>
            <person name="Lan Y."/>
            <person name="Juniper S.K."/>
            <person name="Young C.R."/>
            <person name="Angers B."/>
            <person name="Qian P.Y."/>
        </authorList>
    </citation>
    <scope>NUCLEOTIDE SEQUENCE</scope>
    <source>
        <strain evidence="1">R07B-5</strain>
    </source>
</reference>
<dbReference type="InterPro" id="IPR016024">
    <property type="entry name" value="ARM-type_fold"/>
</dbReference>
<gene>
    <name evidence="1" type="ORF">NP493_274g00025</name>
</gene>
<dbReference type="PANTHER" id="PTHR12363:SF42">
    <property type="entry name" value="TRANSPORTIN-3"/>
    <property type="match status" value="1"/>
</dbReference>
<dbReference type="InterPro" id="IPR058537">
    <property type="entry name" value="TPR_TNPO3_IPO13_4th"/>
</dbReference>
<dbReference type="Pfam" id="PF24139">
    <property type="entry name" value="TPR_TNPO3_IPO13_4th"/>
    <property type="match status" value="1"/>
</dbReference>
<organism evidence="1 2">
    <name type="scientific">Ridgeia piscesae</name>
    <name type="common">Tubeworm</name>
    <dbReference type="NCBI Taxonomy" id="27915"/>
    <lineage>
        <taxon>Eukaryota</taxon>
        <taxon>Metazoa</taxon>
        <taxon>Spiralia</taxon>
        <taxon>Lophotrochozoa</taxon>
        <taxon>Annelida</taxon>
        <taxon>Polychaeta</taxon>
        <taxon>Sedentaria</taxon>
        <taxon>Canalipalpata</taxon>
        <taxon>Sabellida</taxon>
        <taxon>Siboglinidae</taxon>
        <taxon>Ridgeia</taxon>
    </lineage>
</organism>
<dbReference type="InterPro" id="IPR051345">
    <property type="entry name" value="Importin_beta-like_NTR"/>
</dbReference>
<proteinExistence type="predicted"/>
<dbReference type="Gene3D" id="1.25.10.10">
    <property type="entry name" value="Leucine-rich Repeat Variant"/>
    <property type="match status" value="1"/>
</dbReference>
<dbReference type="Proteomes" id="UP001209878">
    <property type="component" value="Unassembled WGS sequence"/>
</dbReference>
<sequence length="366" mass="40526">MNGLQQPQLASAAAISLQNICSQCSEHMTSHFSGLLQIVQAVDSFNVPNDVAIRLLKGTVVILSRMAHDKITEGLQQLCALQVSPLSKLMDEEKEVSTSKIIAGSKDDPTNWIDRLAIIFRHTNPTVTNGQTHPCQPVVTEVWPILSRTCDRYQSDVRIIERCCRCIRFAVRCVGKGSVTLLTPLVMQAFCVPAFKQLEEHNGLKNHPDTVDDFFRLCLRFTQRTPVALLQCPVMKPVLCCAIAACSLDHREANASVTKFLSELIKTASVKEDKDDFETRRSLVEALLREQGQLLVTALINACIFSLPSYLLADSAEVIFALMLLDRPAVCKWLEVTLKGLPTENSGGAVTATHKQLTDFHKAVTR</sequence>
<evidence type="ECO:0000313" key="2">
    <source>
        <dbReference type="Proteomes" id="UP001209878"/>
    </source>
</evidence>
<dbReference type="AlphaFoldDB" id="A0AAD9NXG2"/>
<protein>
    <submittedName>
        <fullName evidence="1">Uncharacterized protein</fullName>
    </submittedName>
</protein>
<evidence type="ECO:0000313" key="1">
    <source>
        <dbReference type="EMBL" id="KAK2184268.1"/>
    </source>
</evidence>
<dbReference type="InterPro" id="IPR057942">
    <property type="entry name" value="TPR_TNPO3_IPO13_3rd"/>
</dbReference>
<comment type="caution">
    <text evidence="1">The sequence shown here is derived from an EMBL/GenBank/DDBJ whole genome shotgun (WGS) entry which is preliminary data.</text>
</comment>
<accession>A0AAD9NXG2</accession>
<keyword evidence="2" id="KW-1185">Reference proteome</keyword>